<evidence type="ECO:0000259" key="1">
    <source>
        <dbReference type="Pfam" id="PF03235"/>
    </source>
</evidence>
<name>A0A2J0Q8K2_9BACT</name>
<comment type="caution">
    <text evidence="2">The sequence shown here is derived from an EMBL/GenBank/DDBJ whole genome shotgun (WGS) entry which is preliminary data.</text>
</comment>
<accession>A0A2J0Q8K2</accession>
<dbReference type="Pfam" id="PF03235">
    <property type="entry name" value="GmrSD_N"/>
    <property type="match status" value="1"/>
</dbReference>
<evidence type="ECO:0000313" key="3">
    <source>
        <dbReference type="Proteomes" id="UP000228496"/>
    </source>
</evidence>
<dbReference type="PANTHER" id="PTHR37292:SF2">
    <property type="entry name" value="DUF262 DOMAIN-CONTAINING PROTEIN"/>
    <property type="match status" value="1"/>
</dbReference>
<organism evidence="2 3">
    <name type="scientific">Candidatus Yanofskybacteria bacterium CG10_big_fil_rev_8_21_14_0_10_36_16</name>
    <dbReference type="NCBI Taxonomy" id="1975096"/>
    <lineage>
        <taxon>Bacteria</taxon>
        <taxon>Candidatus Yanofskyibacteriota</taxon>
    </lineage>
</organism>
<proteinExistence type="predicted"/>
<sequence length="595" mass="69433">MQQYIINQYFIKDILSWVQSNEIAIPEIQRPFVWSSIKVRDLMDSIYKGFPVGYIIVWRNPSIRLKDGSLSSGKKIVIDGQQRITALRAAILGEEVLDKEYRKMRIRIAFNPIEEKFETLTPAIEKDVNWIGDISEFLKNEGGIFALVDEYKKRNPKADLQTIQNNIDKLYSIKDKQLGFIELKENLDIETVTEIFIRINSEGVVLSQADFAMSRIAAFGDFGINLRKAIDYFAHTLRHPEFIENIKSASDDFTNTEYYQKILWAKNLQDDIYQPDYTDIIRVGFTKEFNRGRLRDLVSLLSGRNFETRAYEEAIVEDSYNKLKNGVLDFVNKTHYERFSMIVKAAGFEVSGLIRSKNALNFAYILYLKLRSQEYNDSEIERIVSKWLIMSLLIGRYSGSPESQFDTDIRNIVEQRAEKYLEGIERAELSDTFWSEGLVRDLVKSSISSPYLKLFWAAQVKLGKRGFLSTDIKVRDMIIHRGDIHHIFPKKYLESNKLKQRDYNQIANFAYTQSEINIKIGAKSPKQYFTEILEHLENGVFKYSGIKDKNELENNLKENAIPVSVLDMEVTDYQKFLEERQKLMANMIREYYQSF</sequence>
<evidence type="ECO:0000313" key="2">
    <source>
        <dbReference type="EMBL" id="PJE51567.1"/>
    </source>
</evidence>
<dbReference type="AlphaFoldDB" id="A0A2J0Q8K2"/>
<feature type="domain" description="GmrSD restriction endonucleases N-terminal" evidence="1">
    <location>
        <begin position="14"/>
        <end position="215"/>
    </location>
</feature>
<dbReference type="EMBL" id="PCXQ01000001">
    <property type="protein sequence ID" value="PJE51567.1"/>
    <property type="molecule type" value="Genomic_DNA"/>
</dbReference>
<dbReference type="InterPro" id="IPR004919">
    <property type="entry name" value="GmrSD_N"/>
</dbReference>
<protein>
    <recommendedName>
        <fullName evidence="1">GmrSD restriction endonucleases N-terminal domain-containing protein</fullName>
    </recommendedName>
</protein>
<dbReference type="PANTHER" id="PTHR37292">
    <property type="entry name" value="VNG6097C"/>
    <property type="match status" value="1"/>
</dbReference>
<dbReference type="Proteomes" id="UP000228496">
    <property type="component" value="Unassembled WGS sequence"/>
</dbReference>
<reference evidence="2 3" key="1">
    <citation type="submission" date="2017-09" db="EMBL/GenBank/DDBJ databases">
        <title>Depth-based differentiation of microbial function through sediment-hosted aquifers and enrichment of novel symbionts in the deep terrestrial subsurface.</title>
        <authorList>
            <person name="Probst A.J."/>
            <person name="Ladd B."/>
            <person name="Jarett J.K."/>
            <person name="Geller-Mcgrath D.E."/>
            <person name="Sieber C.M."/>
            <person name="Emerson J.B."/>
            <person name="Anantharaman K."/>
            <person name="Thomas B.C."/>
            <person name="Malmstrom R."/>
            <person name="Stieglmeier M."/>
            <person name="Klingl A."/>
            <person name="Woyke T."/>
            <person name="Ryan C.M."/>
            <person name="Banfield J.F."/>
        </authorList>
    </citation>
    <scope>NUCLEOTIDE SEQUENCE [LARGE SCALE GENOMIC DNA]</scope>
    <source>
        <strain evidence="2">CG10_big_fil_rev_8_21_14_0_10_36_16</strain>
    </source>
</reference>
<gene>
    <name evidence="2" type="ORF">COV29_00200</name>
</gene>